<dbReference type="InterPro" id="IPR011010">
    <property type="entry name" value="DNA_brk_join_enz"/>
</dbReference>
<proteinExistence type="predicted"/>
<evidence type="ECO:0000313" key="3">
    <source>
        <dbReference type="Proteomes" id="UP000801492"/>
    </source>
</evidence>
<dbReference type="AlphaFoldDB" id="A0A8K0C636"/>
<gene>
    <name evidence="2" type="ORF">ILUMI_26774</name>
</gene>
<dbReference type="InterPro" id="IPR013762">
    <property type="entry name" value="Integrase-like_cat_sf"/>
</dbReference>
<dbReference type="Proteomes" id="UP000801492">
    <property type="component" value="Unassembled WGS sequence"/>
</dbReference>
<accession>A0A8K0C636</accession>
<evidence type="ECO:0000256" key="1">
    <source>
        <dbReference type="ARBA" id="ARBA00023172"/>
    </source>
</evidence>
<dbReference type="GO" id="GO:0003677">
    <property type="term" value="F:DNA binding"/>
    <property type="evidence" value="ECO:0007669"/>
    <property type="project" value="InterPro"/>
</dbReference>
<dbReference type="GO" id="GO:0006310">
    <property type="term" value="P:DNA recombination"/>
    <property type="evidence" value="ECO:0007669"/>
    <property type="project" value="UniProtKB-KW"/>
</dbReference>
<dbReference type="SUPFAM" id="SSF56349">
    <property type="entry name" value="DNA breaking-rejoining enzymes"/>
    <property type="match status" value="1"/>
</dbReference>
<dbReference type="Gene3D" id="1.10.443.10">
    <property type="entry name" value="Intergrase catalytic core"/>
    <property type="match status" value="1"/>
</dbReference>
<sequence length="110" mass="12336">MGAVQQIRVDGAMLPEKMKKGKYKVLFEREKELTLSPLHSHSRRLTSATLLAGDDLTVVQRHGQWKSSIMAQGYIEESASSKVDIARKIFGANSRIETDNILANMNIKNH</sequence>
<organism evidence="2 3">
    <name type="scientific">Ignelater luminosus</name>
    <name type="common">Cucubano</name>
    <name type="synonym">Pyrophorus luminosus</name>
    <dbReference type="NCBI Taxonomy" id="2038154"/>
    <lineage>
        <taxon>Eukaryota</taxon>
        <taxon>Metazoa</taxon>
        <taxon>Ecdysozoa</taxon>
        <taxon>Arthropoda</taxon>
        <taxon>Hexapoda</taxon>
        <taxon>Insecta</taxon>
        <taxon>Pterygota</taxon>
        <taxon>Neoptera</taxon>
        <taxon>Endopterygota</taxon>
        <taxon>Coleoptera</taxon>
        <taxon>Polyphaga</taxon>
        <taxon>Elateriformia</taxon>
        <taxon>Elateroidea</taxon>
        <taxon>Elateridae</taxon>
        <taxon>Agrypninae</taxon>
        <taxon>Pyrophorini</taxon>
        <taxon>Ignelater</taxon>
    </lineage>
</organism>
<keyword evidence="1" id="KW-0233">DNA recombination</keyword>
<reference evidence="2" key="1">
    <citation type="submission" date="2019-08" db="EMBL/GenBank/DDBJ databases">
        <title>The genome of the North American firefly Photinus pyralis.</title>
        <authorList>
            <consortium name="Photinus pyralis genome working group"/>
            <person name="Fallon T.R."/>
            <person name="Sander Lower S.E."/>
            <person name="Weng J.-K."/>
        </authorList>
    </citation>
    <scope>NUCLEOTIDE SEQUENCE</scope>
    <source>
        <strain evidence="2">TRF0915ILg1</strain>
        <tissue evidence="2">Whole body</tissue>
    </source>
</reference>
<dbReference type="GO" id="GO:0015074">
    <property type="term" value="P:DNA integration"/>
    <property type="evidence" value="ECO:0007669"/>
    <property type="project" value="InterPro"/>
</dbReference>
<protein>
    <submittedName>
        <fullName evidence="2">Uncharacterized protein</fullName>
    </submittedName>
</protein>
<dbReference type="EMBL" id="VTPC01091179">
    <property type="protein sequence ID" value="KAF2879401.1"/>
    <property type="molecule type" value="Genomic_DNA"/>
</dbReference>
<comment type="caution">
    <text evidence="2">The sequence shown here is derived from an EMBL/GenBank/DDBJ whole genome shotgun (WGS) entry which is preliminary data.</text>
</comment>
<keyword evidence="3" id="KW-1185">Reference proteome</keyword>
<evidence type="ECO:0000313" key="2">
    <source>
        <dbReference type="EMBL" id="KAF2879401.1"/>
    </source>
</evidence>
<name>A0A8K0C636_IGNLU</name>